<gene>
    <name evidence="2" type="ORF">VKT23_016592</name>
</gene>
<dbReference type="EMBL" id="JBANRG010000063">
    <property type="protein sequence ID" value="KAK7441345.1"/>
    <property type="molecule type" value="Genomic_DNA"/>
</dbReference>
<feature type="compositionally biased region" description="Basic and acidic residues" evidence="1">
    <location>
        <begin position="16"/>
        <end position="31"/>
    </location>
</feature>
<organism evidence="2 3">
    <name type="scientific">Marasmiellus scandens</name>
    <dbReference type="NCBI Taxonomy" id="2682957"/>
    <lineage>
        <taxon>Eukaryota</taxon>
        <taxon>Fungi</taxon>
        <taxon>Dikarya</taxon>
        <taxon>Basidiomycota</taxon>
        <taxon>Agaricomycotina</taxon>
        <taxon>Agaricomycetes</taxon>
        <taxon>Agaricomycetidae</taxon>
        <taxon>Agaricales</taxon>
        <taxon>Marasmiineae</taxon>
        <taxon>Omphalotaceae</taxon>
        <taxon>Marasmiellus</taxon>
    </lineage>
</organism>
<name>A0ABR1IXF7_9AGAR</name>
<sequence length="129" mass="14147">MVFRNPFLDLQAYDSSDDKERMPNVVNDRESIPGGDDEEEGSSRAGDHDGGGVAWEDEDAPEGDSRLTGADFLDDLERQYDPRNFQAKAPITVPAGDDLLNKLTLHRDLLTNAVLMSKGNSYSGKSNAM</sequence>
<evidence type="ECO:0000313" key="3">
    <source>
        <dbReference type="Proteomes" id="UP001498398"/>
    </source>
</evidence>
<accession>A0ABR1IXF7</accession>
<reference evidence="2 3" key="1">
    <citation type="submission" date="2024-01" db="EMBL/GenBank/DDBJ databases">
        <title>A draft genome for the cacao thread blight pathogen Marasmiellus scandens.</title>
        <authorList>
            <person name="Baruah I.K."/>
            <person name="Leung J."/>
            <person name="Bukari Y."/>
            <person name="Amoako-Attah I."/>
            <person name="Meinhardt L.W."/>
            <person name="Bailey B.A."/>
            <person name="Cohen S.P."/>
        </authorList>
    </citation>
    <scope>NUCLEOTIDE SEQUENCE [LARGE SCALE GENOMIC DNA]</scope>
    <source>
        <strain evidence="2 3">GH-19</strain>
    </source>
</reference>
<proteinExistence type="predicted"/>
<keyword evidence="3" id="KW-1185">Reference proteome</keyword>
<evidence type="ECO:0000256" key="1">
    <source>
        <dbReference type="SAM" id="MobiDB-lite"/>
    </source>
</evidence>
<feature type="compositionally biased region" description="Basic and acidic residues" evidence="1">
    <location>
        <begin position="41"/>
        <end position="50"/>
    </location>
</feature>
<feature type="region of interest" description="Disordered" evidence="1">
    <location>
        <begin position="13"/>
        <end position="68"/>
    </location>
</feature>
<dbReference type="Proteomes" id="UP001498398">
    <property type="component" value="Unassembled WGS sequence"/>
</dbReference>
<evidence type="ECO:0000313" key="2">
    <source>
        <dbReference type="EMBL" id="KAK7441345.1"/>
    </source>
</evidence>
<protein>
    <submittedName>
        <fullName evidence="2">Uncharacterized protein</fullName>
    </submittedName>
</protein>
<comment type="caution">
    <text evidence="2">The sequence shown here is derived from an EMBL/GenBank/DDBJ whole genome shotgun (WGS) entry which is preliminary data.</text>
</comment>